<keyword evidence="4 7" id="KW-1133">Transmembrane helix</keyword>
<feature type="transmembrane region" description="Helical" evidence="7">
    <location>
        <begin position="72"/>
        <end position="96"/>
    </location>
</feature>
<dbReference type="GO" id="GO:0016020">
    <property type="term" value="C:membrane"/>
    <property type="evidence" value="ECO:0007669"/>
    <property type="project" value="UniProtKB-SubCell"/>
</dbReference>
<dbReference type="InterPro" id="IPR000425">
    <property type="entry name" value="MIP"/>
</dbReference>
<evidence type="ECO:0000313" key="8">
    <source>
        <dbReference type="EMBL" id="CAI9095967.1"/>
    </source>
</evidence>
<dbReference type="Gene3D" id="1.20.1080.10">
    <property type="entry name" value="Glycerol uptake facilitator protein"/>
    <property type="match status" value="1"/>
</dbReference>
<organism evidence="8 9">
    <name type="scientific">Oldenlandia corymbosa var. corymbosa</name>
    <dbReference type="NCBI Taxonomy" id="529605"/>
    <lineage>
        <taxon>Eukaryota</taxon>
        <taxon>Viridiplantae</taxon>
        <taxon>Streptophyta</taxon>
        <taxon>Embryophyta</taxon>
        <taxon>Tracheophyta</taxon>
        <taxon>Spermatophyta</taxon>
        <taxon>Magnoliopsida</taxon>
        <taxon>eudicotyledons</taxon>
        <taxon>Gunneridae</taxon>
        <taxon>Pentapetalae</taxon>
        <taxon>asterids</taxon>
        <taxon>lamiids</taxon>
        <taxon>Gentianales</taxon>
        <taxon>Rubiaceae</taxon>
        <taxon>Rubioideae</taxon>
        <taxon>Spermacoceae</taxon>
        <taxon>Hedyotis-Oldenlandia complex</taxon>
        <taxon>Oldenlandia</taxon>
    </lineage>
</organism>
<feature type="transmembrane region" description="Helical" evidence="7">
    <location>
        <begin position="189"/>
        <end position="208"/>
    </location>
</feature>
<evidence type="ECO:0000256" key="7">
    <source>
        <dbReference type="SAM" id="Phobius"/>
    </source>
</evidence>
<feature type="transmembrane region" description="Helical" evidence="7">
    <location>
        <begin position="117"/>
        <end position="139"/>
    </location>
</feature>
<proteinExistence type="inferred from homology"/>
<dbReference type="AlphaFoldDB" id="A0AAV1CN43"/>
<dbReference type="InterPro" id="IPR023271">
    <property type="entry name" value="Aquaporin-like"/>
</dbReference>
<dbReference type="SUPFAM" id="SSF81338">
    <property type="entry name" value="Aquaporin-like"/>
    <property type="match status" value="1"/>
</dbReference>
<comment type="similarity">
    <text evidence="6">Belongs to the MIP/aquaporin (TC 1.A.8) family.</text>
</comment>
<evidence type="ECO:0000256" key="4">
    <source>
        <dbReference type="ARBA" id="ARBA00022989"/>
    </source>
</evidence>
<dbReference type="GO" id="GO:0015267">
    <property type="term" value="F:channel activity"/>
    <property type="evidence" value="ECO:0007669"/>
    <property type="project" value="InterPro"/>
</dbReference>
<keyword evidence="5 7" id="KW-0472">Membrane</keyword>
<dbReference type="EMBL" id="OX459119">
    <property type="protein sequence ID" value="CAI9095967.1"/>
    <property type="molecule type" value="Genomic_DNA"/>
</dbReference>
<name>A0AAV1CN43_OLDCO</name>
<dbReference type="NCBIfam" id="TIGR00861">
    <property type="entry name" value="MIP"/>
    <property type="match status" value="1"/>
</dbReference>
<evidence type="ECO:0000256" key="6">
    <source>
        <dbReference type="RuleBase" id="RU000477"/>
    </source>
</evidence>
<dbReference type="InterPro" id="IPR034294">
    <property type="entry name" value="Aquaporin_transptr"/>
</dbReference>
<keyword evidence="3 6" id="KW-0812">Transmembrane</keyword>
<sequence>MAWDREISTIEEGSNTVYTPRSTNEKATFCTSAEVVLIIQKVIAEAIGTYFLIFVGCGSVAVNKIYDGTITFPGVCIAWGLIVMVMVYAVGHISGAHFNPAVTITFAIFRQFPWKQVPMYIVAQLIGSVLASGTLYVVLEVKAEAFFGTTPTGSNVQSLVIEFVVSFLLMFVISGVATDNRSIGELAGIAIGMTILINVIVAGPVSGASMNPARSIGPAIIMHRYKGLWIYIIGPVLGTIAGGFT</sequence>
<dbReference type="PRINTS" id="PR00783">
    <property type="entry name" value="MINTRINSICP"/>
</dbReference>
<gene>
    <name evidence="8" type="ORF">OLC1_LOCUS6830</name>
</gene>
<dbReference type="Pfam" id="PF00230">
    <property type="entry name" value="MIP"/>
    <property type="match status" value="1"/>
</dbReference>
<evidence type="ECO:0000313" key="9">
    <source>
        <dbReference type="Proteomes" id="UP001161247"/>
    </source>
</evidence>
<feature type="transmembrane region" description="Helical" evidence="7">
    <location>
        <begin position="47"/>
        <end position="66"/>
    </location>
</feature>
<evidence type="ECO:0000256" key="2">
    <source>
        <dbReference type="ARBA" id="ARBA00022448"/>
    </source>
</evidence>
<keyword evidence="2 6" id="KW-0813">Transport</keyword>
<dbReference type="Proteomes" id="UP001161247">
    <property type="component" value="Chromosome 2"/>
</dbReference>
<protein>
    <submittedName>
        <fullName evidence="8">OLC1v1032017C2</fullName>
    </submittedName>
</protein>
<dbReference type="PROSITE" id="PS00221">
    <property type="entry name" value="MIP"/>
    <property type="match status" value="1"/>
</dbReference>
<dbReference type="PANTHER" id="PTHR45724:SF23">
    <property type="entry name" value="AQUAPORIN NIP4-1-RELATED"/>
    <property type="match status" value="1"/>
</dbReference>
<comment type="subcellular location">
    <subcellularLocation>
        <location evidence="1">Membrane</location>
        <topology evidence="1">Multi-pass membrane protein</topology>
    </subcellularLocation>
</comment>
<feature type="transmembrane region" description="Helical" evidence="7">
    <location>
        <begin position="159"/>
        <end position="177"/>
    </location>
</feature>
<dbReference type="InterPro" id="IPR022357">
    <property type="entry name" value="MIP_CS"/>
</dbReference>
<evidence type="ECO:0000256" key="5">
    <source>
        <dbReference type="ARBA" id="ARBA00023136"/>
    </source>
</evidence>
<accession>A0AAV1CN43</accession>
<reference evidence="8" key="1">
    <citation type="submission" date="2023-03" db="EMBL/GenBank/DDBJ databases">
        <authorList>
            <person name="Julca I."/>
        </authorList>
    </citation>
    <scope>NUCLEOTIDE SEQUENCE</scope>
</reference>
<keyword evidence="9" id="KW-1185">Reference proteome</keyword>
<evidence type="ECO:0000256" key="1">
    <source>
        <dbReference type="ARBA" id="ARBA00004141"/>
    </source>
</evidence>
<evidence type="ECO:0000256" key="3">
    <source>
        <dbReference type="ARBA" id="ARBA00022692"/>
    </source>
</evidence>
<dbReference type="PANTHER" id="PTHR45724">
    <property type="entry name" value="AQUAPORIN NIP2-1"/>
    <property type="match status" value="1"/>
</dbReference>
<feature type="transmembrane region" description="Helical" evidence="7">
    <location>
        <begin position="228"/>
        <end position="244"/>
    </location>
</feature>
<dbReference type="CDD" id="cd00333">
    <property type="entry name" value="MIP"/>
    <property type="match status" value="1"/>
</dbReference>